<keyword evidence="3" id="KW-1185">Reference proteome</keyword>
<feature type="signal peptide" evidence="1">
    <location>
        <begin position="1"/>
        <end position="15"/>
    </location>
</feature>
<reference evidence="2 3" key="1">
    <citation type="journal article" date="2024" name="Commun. Biol.">
        <title>Comparative genomic analysis of thermophilic fungi reveals convergent evolutionary adaptations and gene losses.</title>
        <authorList>
            <person name="Steindorff A.S."/>
            <person name="Aguilar-Pontes M.V."/>
            <person name="Robinson A.J."/>
            <person name="Andreopoulos B."/>
            <person name="LaButti K."/>
            <person name="Kuo A."/>
            <person name="Mondo S."/>
            <person name="Riley R."/>
            <person name="Otillar R."/>
            <person name="Haridas S."/>
            <person name="Lipzen A."/>
            <person name="Grimwood J."/>
            <person name="Schmutz J."/>
            <person name="Clum A."/>
            <person name="Reid I.D."/>
            <person name="Moisan M.C."/>
            <person name="Butler G."/>
            <person name="Nguyen T.T.M."/>
            <person name="Dewar K."/>
            <person name="Conant G."/>
            <person name="Drula E."/>
            <person name="Henrissat B."/>
            <person name="Hansel C."/>
            <person name="Singer S."/>
            <person name="Hutchinson M.I."/>
            <person name="de Vries R.P."/>
            <person name="Natvig D.O."/>
            <person name="Powell A.J."/>
            <person name="Tsang A."/>
            <person name="Grigoriev I.V."/>
        </authorList>
    </citation>
    <scope>NUCLEOTIDE SEQUENCE [LARGE SCALE GENOMIC DNA]</scope>
    <source>
        <strain evidence="2 3">CBS 494.80</strain>
    </source>
</reference>
<dbReference type="Proteomes" id="UP001595075">
    <property type="component" value="Unassembled WGS sequence"/>
</dbReference>
<comment type="caution">
    <text evidence="2">The sequence shown here is derived from an EMBL/GenBank/DDBJ whole genome shotgun (WGS) entry which is preliminary data.</text>
</comment>
<proteinExistence type="predicted"/>
<dbReference type="EMBL" id="JAZHXI010000002">
    <property type="protein sequence ID" value="KAL2074562.1"/>
    <property type="molecule type" value="Genomic_DNA"/>
</dbReference>
<organism evidence="2 3">
    <name type="scientific">Oculimacula yallundae</name>
    <dbReference type="NCBI Taxonomy" id="86028"/>
    <lineage>
        <taxon>Eukaryota</taxon>
        <taxon>Fungi</taxon>
        <taxon>Dikarya</taxon>
        <taxon>Ascomycota</taxon>
        <taxon>Pezizomycotina</taxon>
        <taxon>Leotiomycetes</taxon>
        <taxon>Helotiales</taxon>
        <taxon>Ploettnerulaceae</taxon>
        <taxon>Oculimacula</taxon>
    </lineage>
</organism>
<sequence>MQLPIILAFLPIILAAPLASPVAQTPGTVSILPFPNTSTPNASPAAAPDPAQALALACSTAGGVLSTVPVVGGGVSTVCSVLTTVGGTAGGLTGGGLTGGSGAPNLGGLLGGGLGPIAK</sequence>
<protein>
    <submittedName>
        <fullName evidence="2">Uncharacterized protein</fullName>
    </submittedName>
</protein>
<evidence type="ECO:0000256" key="1">
    <source>
        <dbReference type="SAM" id="SignalP"/>
    </source>
</evidence>
<evidence type="ECO:0000313" key="2">
    <source>
        <dbReference type="EMBL" id="KAL2074562.1"/>
    </source>
</evidence>
<evidence type="ECO:0000313" key="3">
    <source>
        <dbReference type="Proteomes" id="UP001595075"/>
    </source>
</evidence>
<gene>
    <name evidence="2" type="ORF">VTL71DRAFT_8340</name>
</gene>
<feature type="chain" id="PRO_5046540191" evidence="1">
    <location>
        <begin position="16"/>
        <end position="119"/>
    </location>
</feature>
<name>A0ABR4CXH6_9HELO</name>
<accession>A0ABR4CXH6</accession>
<keyword evidence="1" id="KW-0732">Signal</keyword>